<accession>A0A520MZ05</accession>
<evidence type="ECO:0000313" key="1">
    <source>
        <dbReference type="EMBL" id="RZO26454.1"/>
    </source>
</evidence>
<name>A0A520MZ05_9GAMM</name>
<dbReference type="EMBL" id="SHBE01000004">
    <property type="protein sequence ID" value="RZO26454.1"/>
    <property type="molecule type" value="Genomic_DNA"/>
</dbReference>
<evidence type="ECO:0000313" key="2">
    <source>
        <dbReference type="Proteomes" id="UP000315825"/>
    </source>
</evidence>
<dbReference type="Proteomes" id="UP000315825">
    <property type="component" value="Unassembled WGS sequence"/>
</dbReference>
<dbReference type="AlphaFoldDB" id="A0A520MZ05"/>
<evidence type="ECO:0008006" key="3">
    <source>
        <dbReference type="Google" id="ProtNLM"/>
    </source>
</evidence>
<sequence>MNEQVVELIIRERKFVFKIPYNDYVPFKEAEQKIIDLVEKLNPPAEKLDYGIVYAALQLAIENNRLAQKTKNESSDVEETVDEISEKLNIFLNQ</sequence>
<proteinExistence type="predicted"/>
<gene>
    <name evidence="1" type="ORF">EVA92_02855</name>
</gene>
<protein>
    <recommendedName>
        <fullName evidence="3">Cell division protein ZapA</fullName>
    </recommendedName>
</protein>
<comment type="caution">
    <text evidence="1">The sequence shown here is derived from an EMBL/GenBank/DDBJ whole genome shotgun (WGS) entry which is preliminary data.</text>
</comment>
<reference evidence="1 2" key="1">
    <citation type="submission" date="2019-02" db="EMBL/GenBank/DDBJ databases">
        <title>Prokaryotic population dynamics and viral predation in marine succession experiment using metagenomics: the confinement effect.</title>
        <authorList>
            <person name="Haro-Moreno J.M."/>
            <person name="Rodriguez-Valera F."/>
            <person name="Lopez-Perez M."/>
        </authorList>
    </citation>
    <scope>NUCLEOTIDE SEQUENCE [LARGE SCALE GENOMIC DNA]</scope>
    <source>
        <strain evidence="1">MED-G159</strain>
    </source>
</reference>
<organism evidence="1 2">
    <name type="scientific">SAR86 cluster bacterium</name>
    <dbReference type="NCBI Taxonomy" id="2030880"/>
    <lineage>
        <taxon>Bacteria</taxon>
        <taxon>Pseudomonadati</taxon>
        <taxon>Pseudomonadota</taxon>
        <taxon>Gammaproteobacteria</taxon>
        <taxon>SAR86 cluster</taxon>
    </lineage>
</organism>